<evidence type="ECO:0000313" key="5">
    <source>
        <dbReference type="Proteomes" id="UP001174936"/>
    </source>
</evidence>
<evidence type="ECO:0000313" key="4">
    <source>
        <dbReference type="EMBL" id="KAK0646016.1"/>
    </source>
</evidence>
<keyword evidence="3" id="KW-0732">Signal</keyword>
<evidence type="ECO:0008006" key="6">
    <source>
        <dbReference type="Google" id="ProtNLM"/>
    </source>
</evidence>
<dbReference type="EMBL" id="JAULSV010000004">
    <property type="protein sequence ID" value="KAK0646016.1"/>
    <property type="molecule type" value="Genomic_DNA"/>
</dbReference>
<keyword evidence="5" id="KW-1185">Reference proteome</keyword>
<gene>
    <name evidence="4" type="ORF">B0T16DRAFT_457984</name>
</gene>
<evidence type="ECO:0000256" key="1">
    <source>
        <dbReference type="SAM" id="MobiDB-lite"/>
    </source>
</evidence>
<feature type="transmembrane region" description="Helical" evidence="2">
    <location>
        <begin position="214"/>
        <end position="236"/>
    </location>
</feature>
<comment type="caution">
    <text evidence="4">The sequence shown here is derived from an EMBL/GenBank/DDBJ whole genome shotgun (WGS) entry which is preliminary data.</text>
</comment>
<evidence type="ECO:0000256" key="3">
    <source>
        <dbReference type="SAM" id="SignalP"/>
    </source>
</evidence>
<sequence length="237" mass="24066">MRFSAASVVAGAAVVSASYVPDVDLTVYSTNVVTITSCAPTVSDCPAESTVVSSTVIPYTTSTVYATTTYTVKDCPPAVTKCPYDSTIVVTETIPVSTTVCPVSEPIPVPTGSWGPWPGKNSTGGHGPYPGKPGKPDHDDHPKPTGAPVKEPEQCWPSKSVKTISTSITTVIPTVIYETVDVPCPTVVPVPTGSWPGKPSNGTVTKPPHASVTAGAATMGGSLFLAAAAGLAAVVLA</sequence>
<reference evidence="4" key="1">
    <citation type="submission" date="2023-06" db="EMBL/GenBank/DDBJ databases">
        <title>Genome-scale phylogeny and comparative genomics of the fungal order Sordariales.</title>
        <authorList>
            <consortium name="Lawrence Berkeley National Laboratory"/>
            <person name="Hensen N."/>
            <person name="Bonometti L."/>
            <person name="Westerberg I."/>
            <person name="Brannstrom I.O."/>
            <person name="Guillou S."/>
            <person name="Cros-Aarteil S."/>
            <person name="Calhoun S."/>
            <person name="Haridas S."/>
            <person name="Kuo A."/>
            <person name="Mondo S."/>
            <person name="Pangilinan J."/>
            <person name="Riley R."/>
            <person name="Labutti K."/>
            <person name="Andreopoulos B."/>
            <person name="Lipzen A."/>
            <person name="Chen C."/>
            <person name="Yanf M."/>
            <person name="Daum C."/>
            <person name="Ng V."/>
            <person name="Clum A."/>
            <person name="Steindorff A."/>
            <person name="Ohm R."/>
            <person name="Martin F."/>
            <person name="Silar P."/>
            <person name="Natvig D."/>
            <person name="Lalanne C."/>
            <person name="Gautier V."/>
            <person name="Ament-Velasquez S.L."/>
            <person name="Kruys A."/>
            <person name="Hutchinson M.I."/>
            <person name="Powell A.J."/>
            <person name="Barry K."/>
            <person name="Miller A.N."/>
            <person name="Grigoriev I.V."/>
            <person name="Debuchy R."/>
            <person name="Gladieux P."/>
            <person name="Thoren M.H."/>
            <person name="Johannesson H."/>
        </authorList>
    </citation>
    <scope>NUCLEOTIDE SEQUENCE</scope>
    <source>
        <strain evidence="4">SMH2532-1</strain>
    </source>
</reference>
<accession>A0AA39Y6P5</accession>
<evidence type="ECO:0000256" key="2">
    <source>
        <dbReference type="SAM" id="Phobius"/>
    </source>
</evidence>
<organism evidence="4 5">
    <name type="scientific">Cercophora newfieldiana</name>
    <dbReference type="NCBI Taxonomy" id="92897"/>
    <lineage>
        <taxon>Eukaryota</taxon>
        <taxon>Fungi</taxon>
        <taxon>Dikarya</taxon>
        <taxon>Ascomycota</taxon>
        <taxon>Pezizomycotina</taxon>
        <taxon>Sordariomycetes</taxon>
        <taxon>Sordariomycetidae</taxon>
        <taxon>Sordariales</taxon>
        <taxon>Lasiosphaeriaceae</taxon>
        <taxon>Cercophora</taxon>
    </lineage>
</organism>
<feature type="chain" id="PRO_5041369390" description="GPI anchored serine-rich protein" evidence="3">
    <location>
        <begin position="18"/>
        <end position="237"/>
    </location>
</feature>
<keyword evidence="2" id="KW-0472">Membrane</keyword>
<keyword evidence="2" id="KW-1133">Transmembrane helix</keyword>
<name>A0AA39Y6P5_9PEZI</name>
<feature type="signal peptide" evidence="3">
    <location>
        <begin position="1"/>
        <end position="17"/>
    </location>
</feature>
<feature type="region of interest" description="Disordered" evidence="1">
    <location>
        <begin position="111"/>
        <end position="158"/>
    </location>
</feature>
<dbReference type="Proteomes" id="UP001174936">
    <property type="component" value="Unassembled WGS sequence"/>
</dbReference>
<keyword evidence="2" id="KW-0812">Transmembrane</keyword>
<protein>
    <recommendedName>
        <fullName evidence="6">GPI anchored serine-rich protein</fullName>
    </recommendedName>
</protein>
<dbReference type="AlphaFoldDB" id="A0AA39Y6P5"/>
<proteinExistence type="predicted"/>
<feature type="compositionally biased region" description="Basic and acidic residues" evidence="1">
    <location>
        <begin position="134"/>
        <end position="143"/>
    </location>
</feature>